<dbReference type="RefSeq" id="WP_005662950.1">
    <property type="nucleotide sequence ID" value="NZ_AP018777.1"/>
</dbReference>
<evidence type="ECO:0000256" key="7">
    <source>
        <dbReference type="ARBA" id="ARBA00038093"/>
    </source>
</evidence>
<dbReference type="InterPro" id="IPR002716">
    <property type="entry name" value="PIN_dom"/>
</dbReference>
<evidence type="ECO:0000259" key="9">
    <source>
        <dbReference type="Pfam" id="PF01850"/>
    </source>
</evidence>
<dbReference type="PANTHER" id="PTHR33653">
    <property type="entry name" value="RIBONUCLEASE VAPC2"/>
    <property type="match status" value="1"/>
</dbReference>
<reference evidence="10 11" key="1">
    <citation type="submission" date="2014-05" db="EMBL/GenBank/DDBJ databases">
        <title>Methylome analysis of the phasevarions of Haemophilus influenzae.</title>
        <authorList>
            <person name="Atack J.M."/>
            <person name="Fox K.L."/>
            <person name="Power P.M."/>
            <person name="Clark T."/>
            <person name="Jurcisek J."/>
            <person name="Korlach J."/>
            <person name="Bakaletz L.O."/>
            <person name="Jennings M.P."/>
        </authorList>
    </citation>
    <scope>NUCLEOTIDE SEQUENCE [LARGE SCALE GENOMIC DNA]</scope>
    <source>
        <strain evidence="10 11">1209</strain>
    </source>
</reference>
<feature type="binding site" evidence="8">
    <location>
        <position position="6"/>
    </location>
    <ligand>
        <name>Mg(2+)</name>
        <dbReference type="ChEBI" id="CHEBI:18420"/>
    </ligand>
</feature>
<evidence type="ECO:0000256" key="8">
    <source>
        <dbReference type="HAMAP-Rule" id="MF_00265"/>
    </source>
</evidence>
<keyword evidence="3 8" id="KW-0540">Nuclease</keyword>
<dbReference type="SUPFAM" id="SSF88723">
    <property type="entry name" value="PIN domain-like"/>
    <property type="match status" value="1"/>
</dbReference>
<dbReference type="PANTHER" id="PTHR33653:SF1">
    <property type="entry name" value="RIBONUCLEASE VAPC2"/>
    <property type="match status" value="1"/>
</dbReference>
<dbReference type="InterPro" id="IPR050556">
    <property type="entry name" value="Type_II_TA_system_RNase"/>
</dbReference>
<dbReference type="GO" id="GO:0000287">
    <property type="term" value="F:magnesium ion binding"/>
    <property type="evidence" value="ECO:0007669"/>
    <property type="project" value="UniProtKB-UniRule"/>
</dbReference>
<evidence type="ECO:0000256" key="5">
    <source>
        <dbReference type="ARBA" id="ARBA00022801"/>
    </source>
</evidence>
<dbReference type="Gene3D" id="3.40.50.1010">
    <property type="entry name" value="5'-nuclease"/>
    <property type="match status" value="1"/>
</dbReference>
<evidence type="ECO:0000313" key="10">
    <source>
        <dbReference type="EMBL" id="KIS36337.1"/>
    </source>
</evidence>
<evidence type="ECO:0000256" key="6">
    <source>
        <dbReference type="ARBA" id="ARBA00022842"/>
    </source>
</evidence>
<evidence type="ECO:0000256" key="1">
    <source>
        <dbReference type="ARBA" id="ARBA00001946"/>
    </source>
</evidence>
<dbReference type="PATRIC" id="fig|727.564.peg.1273"/>
<keyword evidence="5 8" id="KW-0378">Hydrolase</keyword>
<keyword evidence="2 8" id="KW-1277">Toxin-antitoxin system</keyword>
<evidence type="ECO:0000256" key="3">
    <source>
        <dbReference type="ARBA" id="ARBA00022722"/>
    </source>
</evidence>
<dbReference type="EMBL" id="JMQP01000002">
    <property type="protein sequence ID" value="KIS36337.1"/>
    <property type="molecule type" value="Genomic_DNA"/>
</dbReference>
<organism evidence="10 11">
    <name type="scientific">Haemophilus influenzae</name>
    <dbReference type="NCBI Taxonomy" id="727"/>
    <lineage>
        <taxon>Bacteria</taxon>
        <taxon>Pseudomonadati</taxon>
        <taxon>Pseudomonadota</taxon>
        <taxon>Gammaproteobacteria</taxon>
        <taxon>Pasteurellales</taxon>
        <taxon>Pasteurellaceae</taxon>
        <taxon>Haemophilus</taxon>
    </lineage>
</organism>
<dbReference type="InterPro" id="IPR022907">
    <property type="entry name" value="VapC_family"/>
</dbReference>
<protein>
    <recommendedName>
        <fullName evidence="8">Ribonuclease VapC</fullName>
        <shortName evidence="8">RNase VapC</shortName>
        <ecNumber evidence="8">3.1.-.-</ecNumber>
    </recommendedName>
    <alternativeName>
        <fullName evidence="8">Toxin VapC</fullName>
    </alternativeName>
</protein>
<keyword evidence="6 8" id="KW-0460">Magnesium</keyword>
<dbReference type="InterPro" id="IPR029060">
    <property type="entry name" value="PIN-like_dom_sf"/>
</dbReference>
<proteinExistence type="inferred from homology"/>
<dbReference type="GO" id="GO:0004540">
    <property type="term" value="F:RNA nuclease activity"/>
    <property type="evidence" value="ECO:0007669"/>
    <property type="project" value="InterPro"/>
</dbReference>
<dbReference type="Pfam" id="PF01850">
    <property type="entry name" value="PIN"/>
    <property type="match status" value="1"/>
</dbReference>
<comment type="cofactor">
    <cofactor evidence="1 8">
        <name>Mg(2+)</name>
        <dbReference type="ChEBI" id="CHEBI:18420"/>
    </cofactor>
</comment>
<dbReference type="EC" id="3.1.-.-" evidence="8"/>
<dbReference type="HAMAP" id="MF_00265">
    <property type="entry name" value="VapC_Nob1"/>
    <property type="match status" value="1"/>
</dbReference>
<name>A0A0D0IEZ6_HAEIF</name>
<sequence length="134" mass="15641">MIYMLDTNIIIYLMKNRPKIVAERVSQLLPNDRLVISFITYAELIKGAFGSQNYEQSIRAIELLTERVNVLYPNEQICLHYGKWANTLKKQGQPIGNNDLWIACHALSLNAVLITHNVKEFHRITDLQWQDWTK</sequence>
<accession>A0A0D0IEZ6</accession>
<dbReference type="CDD" id="cd18735">
    <property type="entry name" value="PIN_HiVapC1-like"/>
    <property type="match status" value="1"/>
</dbReference>
<dbReference type="Proteomes" id="UP000050700">
    <property type="component" value="Unassembled WGS sequence"/>
</dbReference>
<keyword evidence="4 8" id="KW-0479">Metal-binding</keyword>
<evidence type="ECO:0000313" key="11">
    <source>
        <dbReference type="Proteomes" id="UP000050700"/>
    </source>
</evidence>
<feature type="binding site" evidence="8">
    <location>
        <position position="99"/>
    </location>
    <ligand>
        <name>Mg(2+)</name>
        <dbReference type="ChEBI" id="CHEBI:18420"/>
    </ligand>
</feature>
<dbReference type="GO" id="GO:0090729">
    <property type="term" value="F:toxin activity"/>
    <property type="evidence" value="ECO:0007669"/>
    <property type="project" value="UniProtKB-KW"/>
</dbReference>
<comment type="function">
    <text evidence="8">Toxic component of a toxin-antitoxin (TA) system. An RNase.</text>
</comment>
<dbReference type="AlphaFoldDB" id="A0A0D0IEZ6"/>
<evidence type="ECO:0000256" key="4">
    <source>
        <dbReference type="ARBA" id="ARBA00022723"/>
    </source>
</evidence>
<evidence type="ECO:0000256" key="2">
    <source>
        <dbReference type="ARBA" id="ARBA00022649"/>
    </source>
</evidence>
<comment type="caution">
    <text evidence="10">The sequence shown here is derived from an EMBL/GenBank/DDBJ whole genome shotgun (WGS) entry which is preliminary data.</text>
</comment>
<comment type="similarity">
    <text evidence="7 8">Belongs to the PINc/VapC protein family.</text>
</comment>
<feature type="domain" description="PIN" evidence="9">
    <location>
        <begin position="3"/>
        <end position="124"/>
    </location>
</feature>
<gene>
    <name evidence="10" type="primary">vapC1</name>
    <name evidence="8" type="synonym">vapC</name>
    <name evidence="10" type="ORF">NTHI1209_01981</name>
</gene>
<keyword evidence="8" id="KW-0800">Toxin</keyword>
<dbReference type="GO" id="GO:0016787">
    <property type="term" value="F:hydrolase activity"/>
    <property type="evidence" value="ECO:0007669"/>
    <property type="project" value="UniProtKB-KW"/>
</dbReference>